<dbReference type="PANTHER" id="PTHR14097">
    <property type="entry name" value="OXIDOREDUCTASE HTATIP2"/>
    <property type="match status" value="1"/>
</dbReference>
<dbReference type="SUPFAM" id="SSF51735">
    <property type="entry name" value="NAD(P)-binding Rossmann-fold domains"/>
    <property type="match status" value="1"/>
</dbReference>
<dbReference type="RefSeq" id="WP_237383203.1">
    <property type="nucleotide sequence ID" value="NZ_CP071793.1"/>
</dbReference>
<reference evidence="1" key="1">
    <citation type="submission" date="2021-03" db="EMBL/GenBank/DDBJ databases">
        <title>Acanthopleuribacteraceae sp. M133.</title>
        <authorList>
            <person name="Wang G."/>
        </authorList>
    </citation>
    <scope>NUCLEOTIDE SEQUENCE</scope>
    <source>
        <strain evidence="1">M133</strain>
    </source>
</reference>
<name>A0A8A4U2Z0_SULCO</name>
<evidence type="ECO:0000313" key="2">
    <source>
        <dbReference type="Proteomes" id="UP000663929"/>
    </source>
</evidence>
<accession>A0A8A4U2Z0</accession>
<dbReference type="Proteomes" id="UP000663929">
    <property type="component" value="Chromosome"/>
</dbReference>
<protein>
    <submittedName>
        <fullName evidence="1">Oxidoreductase</fullName>
    </submittedName>
</protein>
<dbReference type="Gene3D" id="3.40.50.720">
    <property type="entry name" value="NAD(P)-binding Rossmann-like Domain"/>
    <property type="match status" value="1"/>
</dbReference>
<gene>
    <name evidence="1" type="ORF">J3U87_11645</name>
</gene>
<keyword evidence="2" id="KW-1185">Reference proteome</keyword>
<proteinExistence type="predicted"/>
<dbReference type="AlphaFoldDB" id="A0A8A4U2Z0"/>
<sequence>MTDQRGKRAVLLGASGLIGGYCLEHLLADPTYDRVVTPLRRHLDLEHPKLTQRIVSFDHLSANADCFHGDDLFCCLGTTMRQAGTREQFRHVDLHLPLECARLAHENGMRRCLVITALGADPDSRVFYNRVKGELEQALETLGFSHLSILRPSLLRGPRTQSRPGERLGEWVLAATSWLLVGPLRKYRAIHARVVAEALVAQAKREESGVFRLESDQIARTASIS</sequence>
<organism evidence="1 2">
    <name type="scientific">Sulfidibacter corallicola</name>
    <dbReference type="NCBI Taxonomy" id="2818388"/>
    <lineage>
        <taxon>Bacteria</taxon>
        <taxon>Pseudomonadati</taxon>
        <taxon>Acidobacteriota</taxon>
        <taxon>Holophagae</taxon>
        <taxon>Acanthopleuribacterales</taxon>
        <taxon>Acanthopleuribacteraceae</taxon>
        <taxon>Sulfidibacter</taxon>
    </lineage>
</organism>
<evidence type="ECO:0000313" key="1">
    <source>
        <dbReference type="EMBL" id="QTD53105.1"/>
    </source>
</evidence>
<dbReference type="InterPro" id="IPR036291">
    <property type="entry name" value="NAD(P)-bd_dom_sf"/>
</dbReference>
<dbReference type="EMBL" id="CP071793">
    <property type="protein sequence ID" value="QTD53105.1"/>
    <property type="molecule type" value="Genomic_DNA"/>
</dbReference>
<dbReference type="PANTHER" id="PTHR14097:SF7">
    <property type="entry name" value="OXIDOREDUCTASE HTATIP2"/>
    <property type="match status" value="1"/>
</dbReference>
<dbReference type="KEGG" id="scor:J3U87_11645"/>